<evidence type="ECO:0000313" key="2">
    <source>
        <dbReference type="Proteomes" id="UP000594059"/>
    </source>
</evidence>
<dbReference type="Proteomes" id="UP000594059">
    <property type="component" value="Chromosome"/>
</dbReference>
<name>A0A7S6UEJ5_9GAMM</name>
<dbReference type="GO" id="GO:0008168">
    <property type="term" value="F:methyltransferase activity"/>
    <property type="evidence" value="ECO:0007669"/>
    <property type="project" value="UniProtKB-KW"/>
</dbReference>
<dbReference type="InterPro" id="IPR029063">
    <property type="entry name" value="SAM-dependent_MTases_sf"/>
</dbReference>
<keyword evidence="1" id="KW-0489">Methyltransferase</keyword>
<dbReference type="InterPro" id="IPR027612">
    <property type="entry name" value="Put_MTase_LIC12133"/>
</dbReference>
<dbReference type="KEGG" id="lcic:INQ41_08930"/>
<keyword evidence="2" id="KW-1185">Reference proteome</keyword>
<dbReference type="NCBIfam" id="TIGR04325">
    <property type="entry name" value="MTase_LIC12133"/>
    <property type="match status" value="1"/>
</dbReference>
<reference evidence="1 2" key="1">
    <citation type="submission" date="2020-10" db="EMBL/GenBank/DDBJ databases">
        <title>complete genome sequencing of Lysobacter sp. H21R20.</title>
        <authorList>
            <person name="Bae J.-W."/>
            <person name="Lee S.-Y."/>
        </authorList>
    </citation>
    <scope>NUCLEOTIDE SEQUENCE [LARGE SCALE GENOMIC DNA]</scope>
    <source>
        <strain evidence="1 2">H21R20</strain>
    </source>
</reference>
<dbReference type="SUPFAM" id="SSF53335">
    <property type="entry name" value="S-adenosyl-L-methionine-dependent methyltransferases"/>
    <property type="match status" value="1"/>
</dbReference>
<organism evidence="1 2">
    <name type="scientific">Novilysobacter ciconiae</name>
    <dbReference type="NCBI Taxonomy" id="2781022"/>
    <lineage>
        <taxon>Bacteria</taxon>
        <taxon>Pseudomonadati</taxon>
        <taxon>Pseudomonadota</taxon>
        <taxon>Gammaproteobacteria</taxon>
        <taxon>Lysobacterales</taxon>
        <taxon>Lysobacteraceae</taxon>
        <taxon>Novilysobacter</taxon>
    </lineage>
</organism>
<protein>
    <submittedName>
        <fullName evidence="1">Methyltransferase, TIGR04325 family</fullName>
        <ecNumber evidence="1">2.1.1.-</ecNumber>
    </submittedName>
</protein>
<dbReference type="GO" id="GO:0032259">
    <property type="term" value="P:methylation"/>
    <property type="evidence" value="ECO:0007669"/>
    <property type="project" value="UniProtKB-KW"/>
</dbReference>
<keyword evidence="1" id="KW-0808">Transferase</keyword>
<sequence>MAAKAPHPIAPHPIAGNLRRMANEAAELPGIRLVAEPVYRRRFVRERQGNTYLGVYPSFEAAMAAAPQVLPNTYDTAAAGELYRSRLHRLTVSDYPVLHWMSRLLAAGQRRVFDLGGHIGVSYYALRRYLDYPPDLHWLVHDVPSVVDAGRQWARDHDQWRQLAFSSEVAHADGRDVLIASGALQYLDYSLPELLSRLARAPAHVVVNLTPMHPELSYFTLQNLGTAICPYRVSAVPQFLEEMSALDYTVVDRWESFERHLRLPFAPRYSIDRYHGFYLKQKGR</sequence>
<gene>
    <name evidence="1" type="ORF">INQ41_08930</name>
</gene>
<dbReference type="AlphaFoldDB" id="A0A7S6UEJ5"/>
<accession>A0A7S6UEJ5</accession>
<dbReference type="Gene3D" id="3.40.50.150">
    <property type="entry name" value="Vaccinia Virus protein VP39"/>
    <property type="match status" value="1"/>
</dbReference>
<evidence type="ECO:0000313" key="1">
    <source>
        <dbReference type="EMBL" id="QOW18810.1"/>
    </source>
</evidence>
<dbReference type="EC" id="2.1.1.-" evidence="1"/>
<dbReference type="RefSeq" id="WP_193983779.1">
    <property type="nucleotide sequence ID" value="NZ_CP063656.1"/>
</dbReference>
<dbReference type="EMBL" id="CP063656">
    <property type="protein sequence ID" value="QOW18810.1"/>
    <property type="molecule type" value="Genomic_DNA"/>
</dbReference>
<proteinExistence type="predicted"/>